<comment type="caution">
    <text evidence="1">The sequence shown here is derived from an EMBL/GenBank/DDBJ whole genome shotgun (WGS) entry which is preliminary data.</text>
</comment>
<dbReference type="AlphaFoldDB" id="A0A926KLY4"/>
<name>A0A926KLY4_9BACL</name>
<dbReference type="SUPFAM" id="SSF53795">
    <property type="entry name" value="PEP carboxykinase-like"/>
    <property type="match status" value="1"/>
</dbReference>
<proteinExistence type="predicted"/>
<dbReference type="EMBL" id="JACVVD010000002">
    <property type="protein sequence ID" value="MBD0379732.1"/>
    <property type="molecule type" value="Genomic_DNA"/>
</dbReference>
<organism evidence="1 2">
    <name type="scientific">Paenibacillus sedimenti</name>
    <dbReference type="NCBI Taxonomy" id="2770274"/>
    <lineage>
        <taxon>Bacteria</taxon>
        <taxon>Bacillati</taxon>
        <taxon>Bacillota</taxon>
        <taxon>Bacilli</taxon>
        <taxon>Bacillales</taxon>
        <taxon>Paenibacillaceae</taxon>
        <taxon>Paenibacillus</taxon>
    </lineage>
</organism>
<keyword evidence="2" id="KW-1185">Reference proteome</keyword>
<dbReference type="InterPro" id="IPR027417">
    <property type="entry name" value="P-loop_NTPase"/>
</dbReference>
<dbReference type="Gene3D" id="3.40.50.300">
    <property type="entry name" value="P-loop containing nucleotide triphosphate hydrolases"/>
    <property type="match status" value="1"/>
</dbReference>
<evidence type="ECO:0000313" key="1">
    <source>
        <dbReference type="EMBL" id="MBD0379732.1"/>
    </source>
</evidence>
<reference evidence="1" key="1">
    <citation type="submission" date="2020-09" db="EMBL/GenBank/DDBJ databases">
        <title>Draft Genome Sequence of Paenibacillus sp. WST5.</title>
        <authorList>
            <person name="Bao Z."/>
        </authorList>
    </citation>
    <scope>NUCLEOTIDE SEQUENCE</scope>
    <source>
        <strain evidence="1">WST5</strain>
    </source>
</reference>
<dbReference type="Proteomes" id="UP000650466">
    <property type="component" value="Unassembled WGS sequence"/>
</dbReference>
<sequence length="308" mass="34043">MVHTVQQTVYQAFGMRLVSELSLPEVLQAAEQKTEADVEIKLGDLSGDWSEFGTPDDFYAYTDHQFLFYVPDTAIFSIRGGKQIIVSPLAGSVEKSIRLYLLGTCMGAILIQRRILPLHGSAVVMNGRAYAFIGDSGAGKSTLAAAFLQNGYPLLSDDVIAIKLDGINNHPIVIPAYPQQKLWQQSIDHLGMEANRYQTIYDSKYAVPVSSNFCAQPVPLAGLFEIVKSEAAEVEMVRHQGLERLAILSYHTYRNFLIPQLGGNDWHFSTIASMGSKVNMYQLRRPSVGLTVHDLISRVLHIVNEGAV</sequence>
<accession>A0A926KLY4</accession>
<dbReference type="RefSeq" id="WP_188173971.1">
    <property type="nucleotide sequence ID" value="NZ_JACVVD010000002.1"/>
</dbReference>
<protein>
    <submittedName>
        <fullName evidence="1">Aldolase</fullName>
    </submittedName>
</protein>
<evidence type="ECO:0000313" key="2">
    <source>
        <dbReference type="Proteomes" id="UP000650466"/>
    </source>
</evidence>
<gene>
    <name evidence="1" type="ORF">ICC18_06380</name>
</gene>